<keyword evidence="1" id="KW-0472">Membrane</keyword>
<organism evidence="2 4">
    <name type="scientific">Bacteroides thetaiotaomicron (strain ATCC 29148 / DSM 2079 / JCM 5827 / CCUG 10774 / NCTC 10582 / VPI-5482 / E50)</name>
    <dbReference type="NCBI Taxonomy" id="226186"/>
    <lineage>
        <taxon>Bacteria</taxon>
        <taxon>Pseudomonadati</taxon>
        <taxon>Bacteroidota</taxon>
        <taxon>Bacteroidia</taxon>
        <taxon>Bacteroidales</taxon>
        <taxon>Bacteroidaceae</taxon>
        <taxon>Bacteroides</taxon>
    </lineage>
</organism>
<reference evidence="2 4" key="1">
    <citation type="journal article" date="2003" name="Science">
        <title>A genomic view of the human-Bacteroides thetaiotaomicron symbiosis.</title>
        <authorList>
            <person name="Xu J."/>
            <person name="Bjursell M.K."/>
            <person name="Himrod J."/>
            <person name="Deng S."/>
            <person name="Carmichael L.K."/>
            <person name="Chiang H.C."/>
            <person name="Hooper L.V."/>
            <person name="Gordon J.I."/>
        </authorList>
    </citation>
    <scope>NUCLEOTIDE SEQUENCE [LARGE SCALE GENOMIC DNA]</scope>
    <source>
        <strain evidence="4">ATCC 29148 / DSM 2079 / JCM 5827 / CCUG 10774 / NCTC 10582 / VPI-5482 / E50</strain>
        <strain evidence="2">VPI-5482</strain>
    </source>
</reference>
<gene>
    <name evidence="2" type="ordered locus">BT_2426</name>
    <name evidence="3" type="ordered locus">BT_2672</name>
</gene>
<reference evidence="2 4" key="2">
    <citation type="journal article" date="2009" name="Proc. Natl. Acad. Sci. U.S.A.">
        <title>Characterizing a model human gut microbiota composed of members of its two dominant bacterial phyla.</title>
        <authorList>
            <person name="Mahowald M.A."/>
            <person name="Rey F.E."/>
            <person name="Seedorf H."/>
            <person name="Turnbaugh P.J."/>
            <person name="Fulton R.S."/>
            <person name="Wollam A."/>
            <person name="Shah N."/>
            <person name="Wang C."/>
            <person name="Magrini V."/>
            <person name="Wilson R.K."/>
            <person name="Cantarel B.L."/>
            <person name="Coutinho P.M."/>
            <person name="Henrissat B."/>
            <person name="Crock L.W."/>
            <person name="Russell A."/>
            <person name="Verberkmoes N.C."/>
            <person name="Hettich R.L."/>
            <person name="Gordon J.I."/>
        </authorList>
    </citation>
    <scope>NUCLEOTIDE SEQUENCE [LARGE SCALE GENOMIC DNA]</scope>
    <source>
        <strain evidence="4">ATCC 29148 / DSM 2079 / JCM 5827 / CCUG 10774 / NCTC 10582 / VPI-5482 / E50</strain>
        <strain evidence="2">VPI-5482</strain>
    </source>
</reference>
<keyword evidence="4" id="KW-1185">Reference proteome</keyword>
<dbReference type="PATRIC" id="fig|226186.12.peg.2488"/>
<dbReference type="EnsemblBacteria" id="AAO77533">
    <property type="protein sequence ID" value="AAO77533"/>
    <property type="gene ID" value="BT_2426"/>
</dbReference>
<name>Q877V5_BACTN</name>
<dbReference type="Proteomes" id="UP000001414">
    <property type="component" value="Chromosome"/>
</dbReference>
<dbReference type="KEGG" id="bth:BT_2672"/>
<evidence type="ECO:0000256" key="1">
    <source>
        <dbReference type="SAM" id="Phobius"/>
    </source>
</evidence>
<dbReference type="EMBL" id="AE015928">
    <property type="protein sequence ID" value="AAO77778.1"/>
    <property type="molecule type" value="Genomic_DNA"/>
</dbReference>
<dbReference type="KEGG" id="bth:BT_2426"/>
<dbReference type="PaxDb" id="226186-BT_2426"/>
<keyword evidence="1" id="KW-0812">Transmembrane</keyword>
<sequence>MPYNLLTSLIPYVSHILIYIRQVLTVLFFSCTTCIVYQYFKEHLAFVLKAGAKVRGFILTTKCFRKFFRFSFSIVSQTLLAKGKEGKEEKQNAFSLRIGLQR</sequence>
<dbReference type="EMBL" id="AE015928">
    <property type="protein sequence ID" value="AAO77533.1"/>
    <property type="molecule type" value="Genomic_DNA"/>
</dbReference>
<feature type="transmembrane region" description="Helical" evidence="1">
    <location>
        <begin position="12"/>
        <end position="40"/>
    </location>
</feature>
<accession>Q877V5</accession>
<dbReference type="AlphaFoldDB" id="Q877V5"/>
<protein>
    <submittedName>
        <fullName evidence="2">Uncharacterized protein</fullName>
    </submittedName>
</protein>
<dbReference type="HOGENOM" id="CLU_2258175_0_0_10"/>
<evidence type="ECO:0000313" key="2">
    <source>
        <dbReference type="EMBL" id="AAO77533.1"/>
    </source>
</evidence>
<keyword evidence="1" id="KW-1133">Transmembrane helix</keyword>
<dbReference type="eggNOG" id="ENOG502ZY54">
    <property type="taxonomic scope" value="Bacteria"/>
</dbReference>
<proteinExistence type="predicted"/>
<evidence type="ECO:0000313" key="3">
    <source>
        <dbReference type="EMBL" id="AAO77778.1"/>
    </source>
</evidence>
<evidence type="ECO:0000313" key="4">
    <source>
        <dbReference type="Proteomes" id="UP000001414"/>
    </source>
</evidence>
<dbReference type="EnsemblBacteria" id="AAO77778">
    <property type="protein sequence ID" value="AAO77778"/>
    <property type="gene ID" value="BT_2672"/>
</dbReference>